<feature type="non-terminal residue" evidence="3">
    <location>
        <position position="304"/>
    </location>
</feature>
<feature type="compositionally biased region" description="Low complexity" evidence="1">
    <location>
        <begin position="22"/>
        <end position="31"/>
    </location>
</feature>
<feature type="transmembrane region" description="Helical" evidence="2">
    <location>
        <begin position="256"/>
        <end position="275"/>
    </location>
</feature>
<evidence type="ECO:0000313" key="4">
    <source>
        <dbReference type="Proteomes" id="UP000199215"/>
    </source>
</evidence>
<sequence>MTTTHRTDGGIDDPNDGDSGDSADAAAPAAEEVSREEAEELIEEIERRRSLQGIAAVAVAAIGILFSIFQLYLAARSFTFTIWLPTVEIGGLSLAPIQVSLQLLQANAIHVAFALVLTFLLFPGSMGDGIVSRNLGRIVPAIANRLGDRNPLTRLFARGRSAVRWAFIDPDRDRVTPFDLVCIAAAILSAIYFLTEFAEIQNMRVFGIDSGRPVTEVYAFLQPILGGVPFVSEFSYAMALGVIGVLLVLEATRRTLGLPLMIIVATFIVYARWGYLISGNTPFLGLLAIPELTWPDIVQNLWYN</sequence>
<feature type="transmembrane region" description="Helical" evidence="2">
    <location>
        <begin position="103"/>
        <end position="122"/>
    </location>
</feature>
<gene>
    <name evidence="3" type="ORF">SAMN05192561_10697</name>
</gene>
<feature type="transmembrane region" description="Helical" evidence="2">
    <location>
        <begin position="54"/>
        <end position="75"/>
    </location>
</feature>
<keyword evidence="4" id="KW-1185">Reference proteome</keyword>
<evidence type="ECO:0000256" key="2">
    <source>
        <dbReference type="SAM" id="Phobius"/>
    </source>
</evidence>
<evidence type="ECO:0000256" key="1">
    <source>
        <dbReference type="SAM" id="MobiDB-lite"/>
    </source>
</evidence>
<dbReference type="STRING" id="1267564.SAMN05192561_10697"/>
<dbReference type="EMBL" id="FNWU01000006">
    <property type="protein sequence ID" value="SEH55536.1"/>
    <property type="molecule type" value="Genomic_DNA"/>
</dbReference>
<name>A0A1H6J4D1_9EURY</name>
<protein>
    <submittedName>
        <fullName evidence="3">Uncharacterized protein</fullName>
    </submittedName>
</protein>
<evidence type="ECO:0000313" key="3">
    <source>
        <dbReference type="EMBL" id="SEH55536.1"/>
    </source>
</evidence>
<keyword evidence="2" id="KW-1133">Transmembrane helix</keyword>
<feature type="region of interest" description="Disordered" evidence="1">
    <location>
        <begin position="1"/>
        <end position="34"/>
    </location>
</feature>
<proteinExistence type="predicted"/>
<dbReference type="PANTHER" id="PTHR43849:SF2">
    <property type="entry name" value="BLL3936 PROTEIN"/>
    <property type="match status" value="1"/>
</dbReference>
<reference evidence="3 4" key="1">
    <citation type="submission" date="2016-10" db="EMBL/GenBank/DDBJ databases">
        <authorList>
            <person name="de Groot N.N."/>
        </authorList>
    </citation>
    <scope>NUCLEOTIDE SEQUENCE [LARGE SCALE GENOMIC DNA]</scope>
    <source>
        <strain evidence="3 4">IBRC-M10418</strain>
    </source>
</reference>
<organism evidence="3 4">
    <name type="scientific">Halopenitus malekzadehii</name>
    <dbReference type="NCBI Taxonomy" id="1267564"/>
    <lineage>
        <taxon>Archaea</taxon>
        <taxon>Methanobacteriati</taxon>
        <taxon>Methanobacteriota</taxon>
        <taxon>Stenosarchaea group</taxon>
        <taxon>Halobacteria</taxon>
        <taxon>Halobacteriales</taxon>
        <taxon>Haloferacaceae</taxon>
        <taxon>Halopenitus</taxon>
    </lineage>
</organism>
<dbReference type="AlphaFoldDB" id="A0A1H6J4D1"/>
<dbReference type="Proteomes" id="UP000199215">
    <property type="component" value="Unassembled WGS sequence"/>
</dbReference>
<accession>A0A1H6J4D1</accession>
<keyword evidence="2" id="KW-0812">Transmembrane</keyword>
<keyword evidence="2" id="KW-0472">Membrane</keyword>
<dbReference type="PANTHER" id="PTHR43849">
    <property type="entry name" value="BLL3936 PROTEIN"/>
    <property type="match status" value="1"/>
</dbReference>
<feature type="compositionally biased region" description="Acidic residues" evidence="1">
    <location>
        <begin position="10"/>
        <end position="21"/>
    </location>
</feature>
<feature type="transmembrane region" description="Helical" evidence="2">
    <location>
        <begin position="178"/>
        <end position="195"/>
    </location>
</feature>
<feature type="transmembrane region" description="Helical" evidence="2">
    <location>
        <begin position="230"/>
        <end position="249"/>
    </location>
</feature>